<keyword evidence="1" id="KW-0812">Transmembrane</keyword>
<gene>
    <name evidence="2" type="ORF">Pmani_022986</name>
</gene>
<evidence type="ECO:0000313" key="2">
    <source>
        <dbReference type="EMBL" id="KAK4305110.1"/>
    </source>
</evidence>
<protein>
    <submittedName>
        <fullName evidence="2">Uncharacterized protein</fullName>
    </submittedName>
</protein>
<comment type="caution">
    <text evidence="2">The sequence shown here is derived from an EMBL/GenBank/DDBJ whole genome shotgun (WGS) entry which is preliminary data.</text>
</comment>
<reference evidence="2" key="1">
    <citation type="submission" date="2023-11" db="EMBL/GenBank/DDBJ databases">
        <title>Genome assemblies of two species of porcelain crab, Petrolisthes cinctipes and Petrolisthes manimaculis (Anomura: Porcellanidae).</title>
        <authorList>
            <person name="Angst P."/>
        </authorList>
    </citation>
    <scope>NUCLEOTIDE SEQUENCE</scope>
    <source>
        <strain evidence="2">PB745_02</strain>
        <tissue evidence="2">Gill</tissue>
    </source>
</reference>
<dbReference type="EMBL" id="JAWZYT010002331">
    <property type="protein sequence ID" value="KAK4305110.1"/>
    <property type="molecule type" value="Genomic_DNA"/>
</dbReference>
<evidence type="ECO:0000256" key="1">
    <source>
        <dbReference type="SAM" id="Phobius"/>
    </source>
</evidence>
<proteinExistence type="predicted"/>
<name>A0AAE1PD74_9EUCA</name>
<keyword evidence="1" id="KW-1133">Transmembrane helix</keyword>
<sequence>MRTCVQGRHGGSAMADEEWTILLGEYLWLIWPLAGALFTITTTTRSDTAKRQKQTPLTEVAAAITSTK</sequence>
<keyword evidence="1" id="KW-0472">Membrane</keyword>
<accession>A0AAE1PD74</accession>
<evidence type="ECO:0000313" key="3">
    <source>
        <dbReference type="Proteomes" id="UP001292094"/>
    </source>
</evidence>
<organism evidence="2 3">
    <name type="scientific">Petrolisthes manimaculis</name>
    <dbReference type="NCBI Taxonomy" id="1843537"/>
    <lineage>
        <taxon>Eukaryota</taxon>
        <taxon>Metazoa</taxon>
        <taxon>Ecdysozoa</taxon>
        <taxon>Arthropoda</taxon>
        <taxon>Crustacea</taxon>
        <taxon>Multicrustacea</taxon>
        <taxon>Malacostraca</taxon>
        <taxon>Eumalacostraca</taxon>
        <taxon>Eucarida</taxon>
        <taxon>Decapoda</taxon>
        <taxon>Pleocyemata</taxon>
        <taxon>Anomura</taxon>
        <taxon>Galatheoidea</taxon>
        <taxon>Porcellanidae</taxon>
        <taxon>Petrolisthes</taxon>
    </lineage>
</organism>
<feature type="transmembrane region" description="Helical" evidence="1">
    <location>
        <begin position="26"/>
        <end position="44"/>
    </location>
</feature>
<dbReference type="Proteomes" id="UP001292094">
    <property type="component" value="Unassembled WGS sequence"/>
</dbReference>
<dbReference type="AlphaFoldDB" id="A0AAE1PD74"/>
<keyword evidence="3" id="KW-1185">Reference proteome</keyword>